<keyword evidence="1" id="KW-0812">Transmembrane</keyword>
<dbReference type="AlphaFoldDB" id="A0A395IZ44"/>
<dbReference type="InterPro" id="IPR053143">
    <property type="entry name" value="Arylsulfate_ST"/>
</dbReference>
<comment type="caution">
    <text evidence="2">The sequence shown here is derived from an EMBL/GenBank/DDBJ whole genome shotgun (WGS) entry which is preliminary data.</text>
</comment>
<accession>A0A395IZ44</accession>
<keyword evidence="1" id="KW-1133">Transmembrane helix</keyword>
<gene>
    <name evidence="2" type="ORF">DID88_001095</name>
</gene>
<dbReference type="OrthoDB" id="5427350at2759"/>
<dbReference type="EMBL" id="QKRW01000010">
    <property type="protein sequence ID" value="RAL65530.1"/>
    <property type="molecule type" value="Genomic_DNA"/>
</dbReference>
<dbReference type="PANTHER" id="PTHR35340:SF5">
    <property type="entry name" value="ASST-DOMAIN-CONTAINING PROTEIN"/>
    <property type="match status" value="1"/>
</dbReference>
<evidence type="ECO:0000313" key="3">
    <source>
        <dbReference type="Proteomes" id="UP000249056"/>
    </source>
</evidence>
<protein>
    <submittedName>
        <fullName evidence="2">Uncharacterized protein</fullName>
    </submittedName>
</protein>
<organism evidence="2 3">
    <name type="scientific">Monilinia fructigena</name>
    <dbReference type="NCBI Taxonomy" id="38457"/>
    <lineage>
        <taxon>Eukaryota</taxon>
        <taxon>Fungi</taxon>
        <taxon>Dikarya</taxon>
        <taxon>Ascomycota</taxon>
        <taxon>Pezizomycotina</taxon>
        <taxon>Leotiomycetes</taxon>
        <taxon>Helotiales</taxon>
        <taxon>Sclerotiniaceae</taxon>
        <taxon>Monilinia</taxon>
    </lineage>
</organism>
<name>A0A395IZ44_9HELO</name>
<evidence type="ECO:0000256" key="1">
    <source>
        <dbReference type="SAM" id="Phobius"/>
    </source>
</evidence>
<dbReference type="Proteomes" id="UP000249056">
    <property type="component" value="Unassembled WGS sequence"/>
</dbReference>
<sequence>MKIRLDYDVMTVKLVHEFYHPESVQAWAEGGIHALDNGNYLVGYGVVPVLQNSRTRGDVAMEVQTRPWYVASGRGTDLYRVYKFDWVAQPPWKPVMVEIGQILYISWNGATEVESWALYGGSSPNTMHHLLTFPKTGFETGVRPSNSSSFYQAVALNKDGNELDSTQVLEMYRLSSPTLLHIPEQYLTVMRLFPFVWAALMIIAMALTSSTLCIRLAKRLGGKRIQTKEDMGGES</sequence>
<keyword evidence="1" id="KW-0472">Membrane</keyword>
<keyword evidence="3" id="KW-1185">Reference proteome</keyword>
<dbReference type="PANTHER" id="PTHR35340">
    <property type="entry name" value="PQQ ENZYME REPEAT PROTEIN-RELATED"/>
    <property type="match status" value="1"/>
</dbReference>
<reference evidence="2 3" key="1">
    <citation type="submission" date="2018-06" db="EMBL/GenBank/DDBJ databases">
        <title>Genome Sequence of the Brown Rot Fungal Pathogen Monilinia fructigena.</title>
        <authorList>
            <person name="Landi L."/>
            <person name="De Miccolis Angelini R.M."/>
            <person name="Pollastro S."/>
            <person name="Abate D."/>
            <person name="Faretra F."/>
            <person name="Romanazzi G."/>
        </authorList>
    </citation>
    <scope>NUCLEOTIDE SEQUENCE [LARGE SCALE GENOMIC DNA]</scope>
    <source>
        <strain evidence="2 3">Mfrg269</strain>
    </source>
</reference>
<proteinExistence type="predicted"/>
<evidence type="ECO:0000313" key="2">
    <source>
        <dbReference type="EMBL" id="RAL65530.1"/>
    </source>
</evidence>
<feature type="transmembrane region" description="Helical" evidence="1">
    <location>
        <begin position="195"/>
        <end position="217"/>
    </location>
</feature>